<dbReference type="PANTHER" id="PTHR43303">
    <property type="entry name" value="NADPH DEHYDROGENASE C23G7.10C-RELATED"/>
    <property type="match status" value="1"/>
</dbReference>
<evidence type="ECO:0000256" key="3">
    <source>
        <dbReference type="ARBA" id="ARBA00022643"/>
    </source>
</evidence>
<dbReference type="EMBL" id="LT549890">
    <property type="protein sequence ID" value="SAI85712.1"/>
    <property type="molecule type" value="Genomic_DNA"/>
</dbReference>
<reference evidence="8" key="1">
    <citation type="submission" date="2016-04" db="EMBL/GenBank/DDBJ databases">
        <authorList>
            <person name="Shah S.A."/>
            <person name="Garrett R.A."/>
        </authorList>
    </citation>
    <scope>NUCLEOTIDE SEQUENCE [LARGE SCALE GENOMIC DNA]</scope>
    <source>
        <strain evidence="8">ATCC 35091 / DSM 1616 / JCM 8930 / NBRC 15331 / P1</strain>
    </source>
</reference>
<dbReference type="Pfam" id="PF00724">
    <property type="entry name" value="Oxidored_FMN"/>
    <property type="match status" value="1"/>
</dbReference>
<protein>
    <submittedName>
        <fullName evidence="7">NADH oxidase</fullName>
    </submittedName>
</protein>
<evidence type="ECO:0000256" key="4">
    <source>
        <dbReference type="ARBA" id="ARBA00022857"/>
    </source>
</evidence>
<dbReference type="PANTHER" id="PTHR43303:SF4">
    <property type="entry name" value="NADPH DEHYDROGENASE C23G7.10C-RELATED"/>
    <property type="match status" value="1"/>
</dbReference>
<evidence type="ECO:0000259" key="6">
    <source>
        <dbReference type="Pfam" id="PF00724"/>
    </source>
</evidence>
<evidence type="ECO:0000313" key="7">
    <source>
        <dbReference type="EMBL" id="SAI85712.1"/>
    </source>
</evidence>
<accession>A0A157T2Y2</accession>
<dbReference type="AlphaFoldDB" id="A0A157T2Y2"/>
<evidence type="ECO:0000256" key="5">
    <source>
        <dbReference type="ARBA" id="ARBA00023002"/>
    </source>
</evidence>
<sequence>MDLSKLLEPIRIGDIVLKNRIAMSPMISNLGTPEGYPSDAHIAYLAERAKGGVGLIITEYTYVSMGISFFA</sequence>
<organism evidence="7 8">
    <name type="scientific">Saccharolobus solfataricus</name>
    <name type="common">Sulfolobus solfataricus</name>
    <dbReference type="NCBI Taxonomy" id="2287"/>
    <lineage>
        <taxon>Archaea</taxon>
        <taxon>Thermoproteota</taxon>
        <taxon>Thermoprotei</taxon>
        <taxon>Sulfolobales</taxon>
        <taxon>Sulfolobaceae</taxon>
        <taxon>Saccharolobus</taxon>
    </lineage>
</organism>
<evidence type="ECO:0000256" key="1">
    <source>
        <dbReference type="ARBA" id="ARBA00001917"/>
    </source>
</evidence>
<proteinExistence type="predicted"/>
<dbReference type="InterPro" id="IPR044152">
    <property type="entry name" value="YqjM-like"/>
</dbReference>
<dbReference type="InterPro" id="IPR013785">
    <property type="entry name" value="Aldolase_TIM"/>
</dbReference>
<dbReference type="Proteomes" id="UP000076770">
    <property type="component" value="Chromosome i"/>
</dbReference>
<dbReference type="SUPFAM" id="SSF51395">
    <property type="entry name" value="FMN-linked oxidoreductases"/>
    <property type="match status" value="1"/>
</dbReference>
<keyword evidence="5" id="KW-0560">Oxidoreductase</keyword>
<keyword evidence="3" id="KW-0288">FMN</keyword>
<dbReference type="GO" id="GO:0050661">
    <property type="term" value="F:NADP binding"/>
    <property type="evidence" value="ECO:0007669"/>
    <property type="project" value="InterPro"/>
</dbReference>
<gene>
    <name evidence="7" type="ORF">SSOP1_2158</name>
</gene>
<dbReference type="PATRIC" id="fig|2287.9.peg.2264"/>
<dbReference type="InterPro" id="IPR001155">
    <property type="entry name" value="OxRdtase_FMN_N"/>
</dbReference>
<keyword evidence="2" id="KW-0285">Flavoprotein</keyword>
<name>A0A157T2Y2_SACSO</name>
<evidence type="ECO:0000313" key="8">
    <source>
        <dbReference type="Proteomes" id="UP000076770"/>
    </source>
</evidence>
<keyword evidence="4" id="KW-0521">NADP</keyword>
<dbReference type="Gene3D" id="3.20.20.70">
    <property type="entry name" value="Aldolase class I"/>
    <property type="match status" value="1"/>
</dbReference>
<evidence type="ECO:0000256" key="2">
    <source>
        <dbReference type="ARBA" id="ARBA00022630"/>
    </source>
</evidence>
<feature type="domain" description="NADH:flavin oxidoreductase/NADH oxidase N-terminal" evidence="6">
    <location>
        <begin position="5"/>
        <end position="64"/>
    </location>
</feature>
<dbReference type="GO" id="GO:0010181">
    <property type="term" value="F:FMN binding"/>
    <property type="evidence" value="ECO:0007669"/>
    <property type="project" value="InterPro"/>
</dbReference>
<comment type="cofactor">
    <cofactor evidence="1">
        <name>FMN</name>
        <dbReference type="ChEBI" id="CHEBI:58210"/>
    </cofactor>
</comment>
<dbReference type="GO" id="GO:0003959">
    <property type="term" value="F:NADPH dehydrogenase activity"/>
    <property type="evidence" value="ECO:0007669"/>
    <property type="project" value="InterPro"/>
</dbReference>